<name>A0A1I4ULC2_9BACT</name>
<reference evidence="1 2" key="1">
    <citation type="submission" date="2016-10" db="EMBL/GenBank/DDBJ databases">
        <authorList>
            <person name="de Groot N.N."/>
        </authorList>
    </citation>
    <scope>NUCLEOTIDE SEQUENCE [LARGE SCALE GENOMIC DNA]</scope>
    <source>
        <strain evidence="1 2">DSM 9990</strain>
    </source>
</reference>
<dbReference type="AlphaFoldDB" id="A0A1I4ULC2"/>
<dbReference type="STRING" id="39841.SAMN05660836_01852"/>
<accession>A0A1I4ULC2</accession>
<evidence type="ECO:0008006" key="3">
    <source>
        <dbReference type="Google" id="ProtNLM"/>
    </source>
</evidence>
<dbReference type="Proteomes" id="UP000199611">
    <property type="component" value="Unassembled WGS sequence"/>
</dbReference>
<proteinExistence type="predicted"/>
<dbReference type="EMBL" id="FOUU01000006">
    <property type="protein sequence ID" value="SFM89540.1"/>
    <property type="molecule type" value="Genomic_DNA"/>
</dbReference>
<evidence type="ECO:0000313" key="1">
    <source>
        <dbReference type="EMBL" id="SFM89540.1"/>
    </source>
</evidence>
<sequence length="168" mass="19162">MSRKFSPTGTVSGPTRLLKGIILLACLICLLEEGPKTYAATIGESGEKCALEENLLFCATYYGTVPVKSLIPDEESPFFMDIFKIRLENRGTEEISVKPDDFYCITLSGRALVVDRPLHDRIVWQEKLTDYRLLPGESVEKFIFFPSSRDYIRVIVHRVKPIIELRLF</sequence>
<dbReference type="RefSeq" id="WP_093395242.1">
    <property type="nucleotide sequence ID" value="NZ_FOUU01000006.1"/>
</dbReference>
<gene>
    <name evidence="1" type="ORF">SAMN05660836_01852</name>
</gene>
<evidence type="ECO:0000313" key="2">
    <source>
        <dbReference type="Proteomes" id="UP000199611"/>
    </source>
</evidence>
<organism evidence="1 2">
    <name type="scientific">Thermodesulforhabdus norvegica</name>
    <dbReference type="NCBI Taxonomy" id="39841"/>
    <lineage>
        <taxon>Bacteria</taxon>
        <taxon>Pseudomonadati</taxon>
        <taxon>Thermodesulfobacteriota</taxon>
        <taxon>Syntrophobacteria</taxon>
        <taxon>Syntrophobacterales</taxon>
        <taxon>Thermodesulforhabdaceae</taxon>
        <taxon>Thermodesulforhabdus</taxon>
    </lineage>
</organism>
<keyword evidence="2" id="KW-1185">Reference proteome</keyword>
<protein>
    <recommendedName>
        <fullName evidence="3">DUF4352 domain-containing protein</fullName>
    </recommendedName>
</protein>